<comment type="caution">
    <text evidence="1">The sequence shown here is derived from an EMBL/GenBank/DDBJ whole genome shotgun (WGS) entry which is preliminary data.</text>
</comment>
<dbReference type="AlphaFoldDB" id="A0A2N4U394"/>
<keyword evidence="2" id="KW-1185">Reference proteome</keyword>
<evidence type="ECO:0000313" key="2">
    <source>
        <dbReference type="Proteomes" id="UP000234190"/>
    </source>
</evidence>
<accession>A0A2N4U394</accession>
<dbReference type="OrthoDB" id="6624832at2"/>
<dbReference type="RefSeq" id="WP_102074342.1">
    <property type="nucleotide sequence ID" value="NZ_PDNW01000010.1"/>
</dbReference>
<protein>
    <submittedName>
        <fullName evidence="1">Uncharacterized protein</fullName>
    </submittedName>
</protein>
<proteinExistence type="predicted"/>
<organism evidence="1 2">
    <name type="scientific">Pollutimonas subterranea</name>
    <dbReference type="NCBI Taxonomy" id="2045210"/>
    <lineage>
        <taxon>Bacteria</taxon>
        <taxon>Pseudomonadati</taxon>
        <taxon>Pseudomonadota</taxon>
        <taxon>Betaproteobacteria</taxon>
        <taxon>Burkholderiales</taxon>
        <taxon>Alcaligenaceae</taxon>
        <taxon>Pollutimonas</taxon>
    </lineage>
</organism>
<dbReference type="EMBL" id="PDNW01000010">
    <property type="protein sequence ID" value="PLC49467.1"/>
    <property type="molecule type" value="Genomic_DNA"/>
</dbReference>
<gene>
    <name evidence="1" type="ORF">CR159_12745</name>
</gene>
<reference evidence="1 2" key="1">
    <citation type="submission" date="2017-10" db="EMBL/GenBank/DDBJ databases">
        <title>Two draft genome sequences of Pusillimonas sp. strains isolated from a nitrate- and radionuclide-contaminated groundwater in Russia.</title>
        <authorList>
            <person name="Grouzdev D.S."/>
            <person name="Tourova T.P."/>
            <person name="Goeva M.A."/>
            <person name="Babich T.L."/>
            <person name="Sokolova D.S."/>
            <person name="Abdullin R."/>
            <person name="Poltaraus A.B."/>
            <person name="Toshchakov S.V."/>
            <person name="Nazina T.N."/>
        </authorList>
    </citation>
    <scope>NUCLEOTIDE SEQUENCE [LARGE SCALE GENOMIC DNA]</scope>
    <source>
        <strain evidence="1 2">JR1/69-3-13</strain>
    </source>
</reference>
<sequence>MVEFKNRGDAMRVQAKQLVLDFMQDHPKCQAAAEGMKQAEIFRECGFGWGDYPKATSSSQQYWIAALLQELAANGKVARVPESKSWRLAVHSI</sequence>
<dbReference type="Proteomes" id="UP000234190">
    <property type="component" value="Unassembled WGS sequence"/>
</dbReference>
<evidence type="ECO:0000313" key="1">
    <source>
        <dbReference type="EMBL" id="PLC49467.1"/>
    </source>
</evidence>
<name>A0A2N4U394_9BURK</name>